<comment type="caution">
    <text evidence="1">The sequence shown here is derived from an EMBL/GenBank/DDBJ whole genome shotgun (WGS) entry which is preliminary data.</text>
</comment>
<reference evidence="1 2" key="1">
    <citation type="journal article" date="2019" name="Commun. Biol.">
        <title>The bagworm genome reveals a unique fibroin gene that provides high tensile strength.</title>
        <authorList>
            <person name="Kono N."/>
            <person name="Nakamura H."/>
            <person name="Ohtoshi R."/>
            <person name="Tomita M."/>
            <person name="Numata K."/>
            <person name="Arakawa K."/>
        </authorList>
    </citation>
    <scope>NUCLEOTIDE SEQUENCE [LARGE SCALE GENOMIC DNA]</scope>
</reference>
<protein>
    <submittedName>
        <fullName evidence="1">Uncharacterized protein</fullName>
    </submittedName>
</protein>
<organism evidence="1 2">
    <name type="scientific">Eumeta variegata</name>
    <name type="common">Bagworm moth</name>
    <name type="synonym">Eumeta japonica</name>
    <dbReference type="NCBI Taxonomy" id="151549"/>
    <lineage>
        <taxon>Eukaryota</taxon>
        <taxon>Metazoa</taxon>
        <taxon>Ecdysozoa</taxon>
        <taxon>Arthropoda</taxon>
        <taxon>Hexapoda</taxon>
        <taxon>Insecta</taxon>
        <taxon>Pterygota</taxon>
        <taxon>Neoptera</taxon>
        <taxon>Endopterygota</taxon>
        <taxon>Lepidoptera</taxon>
        <taxon>Glossata</taxon>
        <taxon>Ditrysia</taxon>
        <taxon>Tineoidea</taxon>
        <taxon>Psychidae</taxon>
        <taxon>Oiketicinae</taxon>
        <taxon>Eumeta</taxon>
    </lineage>
</organism>
<sequence length="106" mass="11901">MHVTIRPAEDSSSTKDVQDPLEVVQVQINRLTVLEVAEYHVNVEELDMTHEAVGARQVCQDCDREVVSDNKYAGFGRRSNLQQMCESGVLFLDHHNVQSLMSSQTG</sequence>
<evidence type="ECO:0000313" key="1">
    <source>
        <dbReference type="EMBL" id="GBP63828.1"/>
    </source>
</evidence>
<dbReference type="EMBL" id="BGZK01000881">
    <property type="protein sequence ID" value="GBP63828.1"/>
    <property type="molecule type" value="Genomic_DNA"/>
</dbReference>
<dbReference type="Proteomes" id="UP000299102">
    <property type="component" value="Unassembled WGS sequence"/>
</dbReference>
<dbReference type="AlphaFoldDB" id="A0A4C1XK78"/>
<proteinExistence type="predicted"/>
<accession>A0A4C1XK78</accession>
<evidence type="ECO:0000313" key="2">
    <source>
        <dbReference type="Proteomes" id="UP000299102"/>
    </source>
</evidence>
<keyword evidence="2" id="KW-1185">Reference proteome</keyword>
<name>A0A4C1XK78_EUMVA</name>
<gene>
    <name evidence="1" type="ORF">EVAR_48086_1</name>
</gene>